<accession>A0A427B9G0</accession>
<dbReference type="Proteomes" id="UP000287651">
    <property type="component" value="Unassembled WGS sequence"/>
</dbReference>
<comment type="caution">
    <text evidence="3">The sequence shown here is derived from an EMBL/GenBank/DDBJ whole genome shotgun (WGS) entry which is preliminary data.</text>
</comment>
<feature type="region of interest" description="Disordered" evidence="1">
    <location>
        <begin position="1"/>
        <end position="55"/>
    </location>
</feature>
<reference evidence="3 4" key="1">
    <citation type="journal article" date="2014" name="Agronomy (Basel)">
        <title>A Draft Genome Sequence for Ensete ventricosum, the Drought-Tolerant Tree Against Hunger.</title>
        <authorList>
            <person name="Harrison J."/>
            <person name="Moore K.A."/>
            <person name="Paszkiewicz K."/>
            <person name="Jones T."/>
            <person name="Grant M."/>
            <person name="Ambacheew D."/>
            <person name="Muzemil S."/>
            <person name="Studholme D.J."/>
        </authorList>
    </citation>
    <scope>NUCLEOTIDE SEQUENCE [LARGE SCALE GENOMIC DNA]</scope>
</reference>
<keyword evidence="2" id="KW-0472">Membrane</keyword>
<organism evidence="3 4">
    <name type="scientific">Ensete ventricosum</name>
    <name type="common">Abyssinian banana</name>
    <name type="synonym">Musa ensete</name>
    <dbReference type="NCBI Taxonomy" id="4639"/>
    <lineage>
        <taxon>Eukaryota</taxon>
        <taxon>Viridiplantae</taxon>
        <taxon>Streptophyta</taxon>
        <taxon>Embryophyta</taxon>
        <taxon>Tracheophyta</taxon>
        <taxon>Spermatophyta</taxon>
        <taxon>Magnoliopsida</taxon>
        <taxon>Liliopsida</taxon>
        <taxon>Zingiberales</taxon>
        <taxon>Musaceae</taxon>
        <taxon>Ensete</taxon>
    </lineage>
</organism>
<evidence type="ECO:0000256" key="1">
    <source>
        <dbReference type="SAM" id="MobiDB-lite"/>
    </source>
</evidence>
<keyword evidence="2" id="KW-0812">Transmembrane</keyword>
<evidence type="ECO:0000313" key="3">
    <source>
        <dbReference type="EMBL" id="RRT85063.1"/>
    </source>
</evidence>
<evidence type="ECO:0000256" key="2">
    <source>
        <dbReference type="SAM" id="Phobius"/>
    </source>
</evidence>
<protein>
    <submittedName>
        <fullName evidence="3">Uncharacterized protein</fullName>
    </submittedName>
</protein>
<dbReference type="EMBL" id="AMZH03000184">
    <property type="protein sequence ID" value="RRT85063.1"/>
    <property type="molecule type" value="Genomic_DNA"/>
</dbReference>
<feature type="compositionally biased region" description="Basic and acidic residues" evidence="1">
    <location>
        <begin position="1"/>
        <end position="18"/>
    </location>
</feature>
<gene>
    <name evidence="3" type="ORF">B296_00009447</name>
</gene>
<evidence type="ECO:0000313" key="4">
    <source>
        <dbReference type="Proteomes" id="UP000287651"/>
    </source>
</evidence>
<proteinExistence type="predicted"/>
<name>A0A427B9G0_ENSVE</name>
<sequence length="111" mass="12262">MKVNNDREKNGTTADRSRALSPENTKRRRRRPVALGLHRGDQPDRGLNSARIRSRLPKRPNCKAFHCPPITLVENKHLVSFPSLHSFRPYSISISISIGIGIGIGIGGITG</sequence>
<dbReference type="AlphaFoldDB" id="A0A427B9G0"/>
<keyword evidence="2" id="KW-1133">Transmembrane helix</keyword>
<feature type="transmembrane region" description="Helical" evidence="2">
    <location>
        <begin position="90"/>
        <end position="109"/>
    </location>
</feature>